<evidence type="ECO:0000256" key="1">
    <source>
        <dbReference type="SAM" id="MobiDB-lite"/>
    </source>
</evidence>
<evidence type="ECO:0000313" key="2">
    <source>
        <dbReference type="EMBL" id="TNN49536.1"/>
    </source>
</evidence>
<protein>
    <submittedName>
        <fullName evidence="2">Uncharacterized protein</fullName>
    </submittedName>
</protein>
<reference evidence="2 3" key="1">
    <citation type="submission" date="2019-03" db="EMBL/GenBank/DDBJ databases">
        <title>First draft genome of Liparis tanakae, snailfish: a comprehensive survey of snailfish specific genes.</title>
        <authorList>
            <person name="Kim W."/>
            <person name="Song I."/>
            <person name="Jeong J.-H."/>
            <person name="Kim D."/>
            <person name="Kim S."/>
            <person name="Ryu S."/>
            <person name="Song J.Y."/>
            <person name="Lee S.K."/>
        </authorList>
    </citation>
    <scope>NUCLEOTIDE SEQUENCE [LARGE SCALE GENOMIC DNA]</scope>
    <source>
        <tissue evidence="2">Muscle</tissue>
    </source>
</reference>
<dbReference type="EMBL" id="SRLO01000652">
    <property type="protein sequence ID" value="TNN49536.1"/>
    <property type="molecule type" value="Genomic_DNA"/>
</dbReference>
<dbReference type="Proteomes" id="UP000314294">
    <property type="component" value="Unassembled WGS sequence"/>
</dbReference>
<proteinExistence type="predicted"/>
<feature type="region of interest" description="Disordered" evidence="1">
    <location>
        <begin position="1"/>
        <end position="37"/>
    </location>
</feature>
<accession>A0A4Z2G7J1</accession>
<organism evidence="2 3">
    <name type="scientific">Liparis tanakae</name>
    <name type="common">Tanaka's snailfish</name>
    <dbReference type="NCBI Taxonomy" id="230148"/>
    <lineage>
        <taxon>Eukaryota</taxon>
        <taxon>Metazoa</taxon>
        <taxon>Chordata</taxon>
        <taxon>Craniata</taxon>
        <taxon>Vertebrata</taxon>
        <taxon>Euteleostomi</taxon>
        <taxon>Actinopterygii</taxon>
        <taxon>Neopterygii</taxon>
        <taxon>Teleostei</taxon>
        <taxon>Neoteleostei</taxon>
        <taxon>Acanthomorphata</taxon>
        <taxon>Eupercaria</taxon>
        <taxon>Perciformes</taxon>
        <taxon>Cottioidei</taxon>
        <taxon>Cottales</taxon>
        <taxon>Liparidae</taxon>
        <taxon>Liparis</taxon>
    </lineage>
</organism>
<name>A0A4Z2G7J1_9TELE</name>
<sequence>MSQSGPERKEEEVKLMNDKRDGGIANEWTGGNRRGGGDKVVVEFNIRARWKPGRWSRAPLVLSLFLWLQSQQVEMKIAGEEDELNPTAKMSRGFETAAVNDPTGDAYGSV</sequence>
<feature type="compositionally biased region" description="Basic and acidic residues" evidence="1">
    <location>
        <begin position="1"/>
        <end position="22"/>
    </location>
</feature>
<gene>
    <name evidence="2" type="ORF">EYF80_040267</name>
</gene>
<comment type="caution">
    <text evidence="2">The sequence shown here is derived from an EMBL/GenBank/DDBJ whole genome shotgun (WGS) entry which is preliminary data.</text>
</comment>
<evidence type="ECO:0000313" key="3">
    <source>
        <dbReference type="Proteomes" id="UP000314294"/>
    </source>
</evidence>
<keyword evidence="3" id="KW-1185">Reference proteome</keyword>
<dbReference type="AlphaFoldDB" id="A0A4Z2G7J1"/>